<protein>
    <submittedName>
        <fullName evidence="6">Acyl-coenzyme A thioesterase 9, mitochondrial</fullName>
    </submittedName>
</protein>
<dbReference type="GO" id="GO:0016787">
    <property type="term" value="F:hydrolase activity"/>
    <property type="evidence" value="ECO:0007669"/>
    <property type="project" value="UniProtKB-KW"/>
</dbReference>
<evidence type="ECO:0000313" key="7">
    <source>
        <dbReference type="Proteomes" id="UP000288805"/>
    </source>
</evidence>
<evidence type="ECO:0000256" key="1">
    <source>
        <dbReference type="ARBA" id="ARBA00010458"/>
    </source>
</evidence>
<reference evidence="6 7" key="1">
    <citation type="journal article" date="2018" name="PLoS Genet.">
        <title>Population sequencing reveals clonal diversity and ancestral inbreeding in the grapevine cultivar Chardonnay.</title>
        <authorList>
            <person name="Roach M.J."/>
            <person name="Johnson D.L."/>
            <person name="Bohlmann J."/>
            <person name="van Vuuren H.J."/>
            <person name="Jones S.J."/>
            <person name="Pretorius I.S."/>
            <person name="Schmidt S.A."/>
            <person name="Borneman A.R."/>
        </authorList>
    </citation>
    <scope>NUCLEOTIDE SEQUENCE [LARGE SCALE GENOMIC DNA]</scope>
    <source>
        <strain evidence="7">cv. Chardonnay</strain>
        <tissue evidence="6">Leaf</tissue>
    </source>
</reference>
<gene>
    <name evidence="6" type="primary">Acot9_1</name>
    <name evidence="6" type="ORF">CK203_086437</name>
</gene>
<dbReference type="InterPro" id="IPR029069">
    <property type="entry name" value="HotDog_dom_sf"/>
</dbReference>
<dbReference type="CDD" id="cd03442">
    <property type="entry name" value="BFIT_BACH"/>
    <property type="match status" value="1"/>
</dbReference>
<comment type="similarity">
    <text evidence="1">Belongs to the acyl coenzyme A hydrolase family.</text>
</comment>
<dbReference type="Proteomes" id="UP000288805">
    <property type="component" value="Unassembled WGS sequence"/>
</dbReference>
<evidence type="ECO:0000256" key="2">
    <source>
        <dbReference type="ARBA" id="ARBA00022737"/>
    </source>
</evidence>
<organism evidence="6 7">
    <name type="scientific">Vitis vinifera</name>
    <name type="common">Grape</name>
    <dbReference type="NCBI Taxonomy" id="29760"/>
    <lineage>
        <taxon>Eukaryota</taxon>
        <taxon>Viridiplantae</taxon>
        <taxon>Streptophyta</taxon>
        <taxon>Embryophyta</taxon>
        <taxon>Tracheophyta</taxon>
        <taxon>Spermatophyta</taxon>
        <taxon>Magnoliopsida</taxon>
        <taxon>eudicotyledons</taxon>
        <taxon>Gunneridae</taxon>
        <taxon>Pentapetalae</taxon>
        <taxon>rosids</taxon>
        <taxon>Vitales</taxon>
        <taxon>Vitaceae</taxon>
        <taxon>Viteae</taxon>
        <taxon>Vitis</taxon>
    </lineage>
</organism>
<name>A0A438BST6_VITVI</name>
<dbReference type="PANTHER" id="PTHR12655:SF3">
    <property type="entry name" value="ACYL-COENZYME A THIOESTERASE 9, MITOCHONDRIAL-LIKE ISOFORM X1"/>
    <property type="match status" value="1"/>
</dbReference>
<accession>A0A438BST6</accession>
<proteinExistence type="inferred from homology"/>
<feature type="domain" description="HotDog ACOT-type" evidence="5">
    <location>
        <begin position="39"/>
        <end position="204"/>
    </location>
</feature>
<evidence type="ECO:0000256" key="4">
    <source>
        <dbReference type="ARBA" id="ARBA00022946"/>
    </source>
</evidence>
<dbReference type="InterPro" id="IPR006683">
    <property type="entry name" value="Thioestr_dom"/>
</dbReference>
<dbReference type="EMBL" id="QGNW01002632">
    <property type="protein sequence ID" value="RVW14021.1"/>
    <property type="molecule type" value="Genomic_DNA"/>
</dbReference>
<dbReference type="PANTHER" id="PTHR12655">
    <property type="entry name" value="ACYL-COA THIOESTERASE"/>
    <property type="match status" value="1"/>
</dbReference>
<sequence>MLYGKQDPASLRNLKSFQVMPLQESELVPKTPAQSRTSIIYKFSSDYILREQYRNPWNEIRSGKLLEDLDALAGTISFKELSLYSSHGGQIEPSLNAILLRLAFIVDWKIFHLIIHLYALHQHCSNDKGAAMPFLLVTASVDRMVLKKPIRVDTDLKIVGAVTWVGRSSMEIRLEVIQPTPEASDPSDSLALTANFTFVARDSKTGKSAPINQISPETQQEKLLWREAEDRNQMRKKKRGENMRGLEDREADRLEALLAEGRVFCDMPALADRDSILIRDTRLEYSIICQPQQRNIHGRIFGGFFDEKSIRAGFLNNLCLRRWMLKFPSSQVLCSVSNTFYFTFTARPEAMKDGLKIRSVVPATEEEARRVLKRMDAENPELVQTRN</sequence>
<dbReference type="PROSITE" id="PS51770">
    <property type="entry name" value="HOTDOG_ACOT"/>
    <property type="match status" value="1"/>
</dbReference>
<dbReference type="InterPro" id="IPR033120">
    <property type="entry name" value="HOTDOG_ACOT"/>
</dbReference>
<dbReference type="SUPFAM" id="SSF54637">
    <property type="entry name" value="Thioesterase/thiol ester dehydrase-isomerase"/>
    <property type="match status" value="1"/>
</dbReference>
<dbReference type="Pfam" id="PF03061">
    <property type="entry name" value="4HBT"/>
    <property type="match status" value="1"/>
</dbReference>
<keyword evidence="3" id="KW-0378">Hydrolase</keyword>
<keyword evidence="4" id="KW-0809">Transit peptide</keyword>
<evidence type="ECO:0000313" key="6">
    <source>
        <dbReference type="EMBL" id="RVW14021.1"/>
    </source>
</evidence>
<evidence type="ECO:0000256" key="3">
    <source>
        <dbReference type="ARBA" id="ARBA00022801"/>
    </source>
</evidence>
<dbReference type="Gene3D" id="3.10.129.10">
    <property type="entry name" value="Hotdog Thioesterase"/>
    <property type="match status" value="2"/>
</dbReference>
<comment type="caution">
    <text evidence="6">The sequence shown here is derived from an EMBL/GenBank/DDBJ whole genome shotgun (WGS) entry which is preliminary data.</text>
</comment>
<keyword evidence="2" id="KW-0677">Repeat</keyword>
<evidence type="ECO:0000259" key="5">
    <source>
        <dbReference type="PROSITE" id="PS51770"/>
    </source>
</evidence>
<dbReference type="AlphaFoldDB" id="A0A438BST6"/>